<accession>A0ABR8UVS5</accession>
<name>A0ABR8UVS5_9MICC</name>
<protein>
    <submittedName>
        <fullName evidence="2">Uncharacterized protein</fullName>
    </submittedName>
</protein>
<evidence type="ECO:0000256" key="1">
    <source>
        <dbReference type="SAM" id="Phobius"/>
    </source>
</evidence>
<evidence type="ECO:0000313" key="2">
    <source>
        <dbReference type="EMBL" id="MBD7996654.1"/>
    </source>
</evidence>
<feature type="transmembrane region" description="Helical" evidence="1">
    <location>
        <begin position="50"/>
        <end position="71"/>
    </location>
</feature>
<proteinExistence type="predicted"/>
<gene>
    <name evidence="2" type="ORF">H9639_15250</name>
</gene>
<dbReference type="Proteomes" id="UP000609874">
    <property type="component" value="Unassembled WGS sequence"/>
</dbReference>
<keyword evidence="1" id="KW-0472">Membrane</keyword>
<feature type="transmembrane region" description="Helical" evidence="1">
    <location>
        <begin position="91"/>
        <end position="112"/>
    </location>
</feature>
<comment type="caution">
    <text evidence="2">The sequence shown here is derived from an EMBL/GenBank/DDBJ whole genome shotgun (WGS) entry which is preliminary data.</text>
</comment>
<keyword evidence="1" id="KW-1133">Transmembrane helix</keyword>
<dbReference type="RefSeq" id="WP_191808918.1">
    <property type="nucleotide sequence ID" value="NZ_JACSQD010000007.1"/>
</dbReference>
<keyword evidence="1" id="KW-0812">Transmembrane</keyword>
<keyword evidence="3" id="KW-1185">Reference proteome</keyword>
<sequence length="206" mass="21613">MAIAAARPQAFVSGSVGRTTLRERLRIGVIRGKVAAIASEVLALKNFSMVYAEPAAVSFAFSSAAAALSTLAGSSAPQAVAPNSRPADSTIVLQIAAAAAIGALTGTFWSFFGSPYAQQNRWAMFSRPSLTSTLPRPEAWGGSHLWIEGQFTSQLNFRVTPTADLIVTCAVDAARFAAVGLLRQTSSAAVSEPPAWLLLTRDRCTP</sequence>
<reference evidence="2 3" key="1">
    <citation type="submission" date="2020-08" db="EMBL/GenBank/DDBJ databases">
        <title>A Genomic Blueprint of the Chicken Gut Microbiome.</title>
        <authorList>
            <person name="Gilroy R."/>
            <person name="Ravi A."/>
            <person name="Getino M."/>
            <person name="Pursley I."/>
            <person name="Horton D.L."/>
            <person name="Alikhan N.-F."/>
            <person name="Baker D."/>
            <person name="Gharbi K."/>
            <person name="Hall N."/>
            <person name="Watson M."/>
            <person name="Adriaenssens E.M."/>
            <person name="Foster-Nyarko E."/>
            <person name="Jarju S."/>
            <person name="Secka A."/>
            <person name="Antonio M."/>
            <person name="Oren A."/>
            <person name="Chaudhuri R."/>
            <person name="La Ragione R.M."/>
            <person name="Hildebrand F."/>
            <person name="Pallen M.J."/>
        </authorList>
    </citation>
    <scope>NUCLEOTIDE SEQUENCE [LARGE SCALE GENOMIC DNA]</scope>
    <source>
        <strain evidence="2 3">Sa2CUA1</strain>
    </source>
</reference>
<organism evidence="2 3">
    <name type="scientific">Arthrobacter gallicola</name>
    <dbReference type="NCBI Taxonomy" id="2762225"/>
    <lineage>
        <taxon>Bacteria</taxon>
        <taxon>Bacillati</taxon>
        <taxon>Actinomycetota</taxon>
        <taxon>Actinomycetes</taxon>
        <taxon>Micrococcales</taxon>
        <taxon>Micrococcaceae</taxon>
        <taxon>Arthrobacter</taxon>
    </lineage>
</organism>
<evidence type="ECO:0000313" key="3">
    <source>
        <dbReference type="Proteomes" id="UP000609874"/>
    </source>
</evidence>
<dbReference type="EMBL" id="JACSQD010000007">
    <property type="protein sequence ID" value="MBD7996654.1"/>
    <property type="molecule type" value="Genomic_DNA"/>
</dbReference>